<organism evidence="1 2">
    <name type="scientific">Candidatus Collierbacteria bacterium CG09_land_8_20_14_0_10_46_12</name>
    <dbReference type="NCBI Taxonomy" id="1974533"/>
    <lineage>
        <taxon>Bacteria</taxon>
        <taxon>Candidatus Collieribacteriota</taxon>
    </lineage>
</organism>
<dbReference type="InterPro" id="IPR025101">
    <property type="entry name" value="DUF4012"/>
</dbReference>
<dbReference type="Pfam" id="PF13196">
    <property type="entry name" value="DUF4012"/>
    <property type="match status" value="1"/>
</dbReference>
<accession>A0A2H0WYE6</accession>
<proteinExistence type="predicted"/>
<dbReference type="Proteomes" id="UP000229574">
    <property type="component" value="Unassembled WGS sequence"/>
</dbReference>
<evidence type="ECO:0000313" key="2">
    <source>
        <dbReference type="Proteomes" id="UP000229574"/>
    </source>
</evidence>
<name>A0A2H0WYE6_9BACT</name>
<protein>
    <submittedName>
        <fullName evidence="1">Uncharacterized protein</fullName>
    </submittedName>
</protein>
<feature type="non-terminal residue" evidence="1">
    <location>
        <position position="103"/>
    </location>
</feature>
<reference evidence="2" key="1">
    <citation type="submission" date="2017-09" db="EMBL/GenBank/DDBJ databases">
        <title>Depth-based differentiation of microbial function through sediment-hosted aquifers and enrichment of novel symbionts in the deep terrestrial subsurface.</title>
        <authorList>
            <person name="Probst A.J."/>
            <person name="Ladd B."/>
            <person name="Jarett J.K."/>
            <person name="Geller-Mcgrath D.E."/>
            <person name="Sieber C.M.K."/>
            <person name="Emerson J.B."/>
            <person name="Anantharaman K."/>
            <person name="Thomas B.C."/>
            <person name="Malmstrom R."/>
            <person name="Stieglmeier M."/>
            <person name="Klingl A."/>
            <person name="Woyke T."/>
            <person name="Ryan C.M."/>
            <person name="Banfield J.F."/>
        </authorList>
    </citation>
    <scope>NUCLEOTIDE SEQUENCE [LARGE SCALE GENOMIC DNA]</scope>
</reference>
<gene>
    <name evidence="1" type="ORF">COT54_03465</name>
</gene>
<dbReference type="EMBL" id="PEYY01000129">
    <property type="protein sequence ID" value="PIS17672.1"/>
    <property type="molecule type" value="Genomic_DNA"/>
</dbReference>
<evidence type="ECO:0000313" key="1">
    <source>
        <dbReference type="EMBL" id="PIS17672.1"/>
    </source>
</evidence>
<comment type="caution">
    <text evidence="1">The sequence shown here is derived from an EMBL/GenBank/DDBJ whole genome shotgun (WGS) entry which is preliminary data.</text>
</comment>
<dbReference type="AlphaFoldDB" id="A0A2H0WYE6"/>
<sequence>MKHTKLIIFAVVVTILISLGTAAAGMWVRECQRPISSWFNKCEWVFPKIKWVSEYYSYLLGFERPTTYMILLQNDMEMRANGGFFGSYVVANVSSGEIDLRFQ</sequence>